<dbReference type="EMBL" id="BSYO01000032">
    <property type="protein sequence ID" value="GMH26905.1"/>
    <property type="molecule type" value="Genomic_DNA"/>
</dbReference>
<keyword evidence="2" id="KW-0677">Repeat</keyword>
<protein>
    <recommendedName>
        <fullName evidence="6">Pentatricopeptide repeat-containing protein</fullName>
    </recommendedName>
</protein>
<evidence type="ECO:0008006" key="6">
    <source>
        <dbReference type="Google" id="ProtNLM"/>
    </source>
</evidence>
<feature type="repeat" description="PPR" evidence="3">
    <location>
        <begin position="163"/>
        <end position="197"/>
    </location>
</feature>
<dbReference type="InterPro" id="IPR002885">
    <property type="entry name" value="PPR_rpt"/>
</dbReference>
<sequence>MPSSLSHLLRRAYCTSTLPSPLSSIKSFSESLYREGNLKRLVEKFKQFSEFERFRTKTGIYEDTVRRLVNAKRYRWVEEILEHQKKYRDISKEGFSVRLISLYGKSGLFPLAHKLFDEMPERNCERTVKSFNALLGACVNSKKFGMVDVLFRELPEKLAVEPDVVSYNTVIKAFSEMGSLDSAISMFDEMEKNGLRPDLITFNTLLDALNGNDRFSDGEKIWTKMRSYNVSPDIRSYNSRMAGLILDDKVNEAVALIEEMKIKGFTPDVFSFNHLIKGFCNDGDLEEAKRWYDQLGKTKTKPNKVTFATLVPLACEEGDLDFALQLCKDIFHRRCLVDGSLLQQVVDGLVKNSRIEEAKKVVKLGVSNNYSLYKLKIPPEH</sequence>
<comment type="caution">
    <text evidence="4">The sequence shown here is derived from an EMBL/GenBank/DDBJ whole genome shotgun (WGS) entry which is preliminary data.</text>
</comment>
<dbReference type="Gene3D" id="1.25.40.10">
    <property type="entry name" value="Tetratricopeptide repeat domain"/>
    <property type="match status" value="2"/>
</dbReference>
<dbReference type="GO" id="GO:0009507">
    <property type="term" value="C:chloroplast"/>
    <property type="evidence" value="ECO:0007669"/>
    <property type="project" value="TreeGrafter"/>
</dbReference>
<dbReference type="NCBIfam" id="TIGR00756">
    <property type="entry name" value="PPR"/>
    <property type="match status" value="5"/>
</dbReference>
<proteinExistence type="inferred from homology"/>
<dbReference type="PROSITE" id="PS51375">
    <property type="entry name" value="PPR"/>
    <property type="match status" value="4"/>
</dbReference>
<gene>
    <name evidence="4" type="ORF">Nepgr_028748</name>
</gene>
<dbReference type="GO" id="GO:0031930">
    <property type="term" value="P:mitochondria-nucleus signaling pathway"/>
    <property type="evidence" value="ECO:0007669"/>
    <property type="project" value="TreeGrafter"/>
</dbReference>
<dbReference type="AlphaFoldDB" id="A0AAD3TC93"/>
<feature type="repeat" description="PPR" evidence="3">
    <location>
        <begin position="233"/>
        <end position="267"/>
    </location>
</feature>
<evidence type="ECO:0000313" key="5">
    <source>
        <dbReference type="Proteomes" id="UP001279734"/>
    </source>
</evidence>
<dbReference type="PANTHER" id="PTHR47936">
    <property type="entry name" value="PPR_LONG DOMAIN-CONTAINING PROTEIN"/>
    <property type="match status" value="1"/>
</dbReference>
<dbReference type="Pfam" id="PF13041">
    <property type="entry name" value="PPR_2"/>
    <property type="match status" value="3"/>
</dbReference>
<dbReference type="Proteomes" id="UP001279734">
    <property type="component" value="Unassembled WGS sequence"/>
</dbReference>
<evidence type="ECO:0000256" key="2">
    <source>
        <dbReference type="ARBA" id="ARBA00022737"/>
    </source>
</evidence>
<feature type="repeat" description="PPR" evidence="3">
    <location>
        <begin position="268"/>
        <end position="302"/>
    </location>
</feature>
<evidence type="ECO:0000256" key="1">
    <source>
        <dbReference type="ARBA" id="ARBA00007626"/>
    </source>
</evidence>
<keyword evidence="5" id="KW-1185">Reference proteome</keyword>
<organism evidence="4 5">
    <name type="scientific">Nepenthes gracilis</name>
    <name type="common">Slender pitcher plant</name>
    <dbReference type="NCBI Taxonomy" id="150966"/>
    <lineage>
        <taxon>Eukaryota</taxon>
        <taxon>Viridiplantae</taxon>
        <taxon>Streptophyta</taxon>
        <taxon>Embryophyta</taxon>
        <taxon>Tracheophyta</taxon>
        <taxon>Spermatophyta</taxon>
        <taxon>Magnoliopsida</taxon>
        <taxon>eudicotyledons</taxon>
        <taxon>Gunneridae</taxon>
        <taxon>Pentapetalae</taxon>
        <taxon>Caryophyllales</taxon>
        <taxon>Nepenthaceae</taxon>
        <taxon>Nepenthes</taxon>
    </lineage>
</organism>
<evidence type="ECO:0000256" key="3">
    <source>
        <dbReference type="PROSITE-ProRule" id="PRU00708"/>
    </source>
</evidence>
<dbReference type="Pfam" id="PF01535">
    <property type="entry name" value="PPR"/>
    <property type="match status" value="1"/>
</dbReference>
<evidence type="ECO:0000313" key="4">
    <source>
        <dbReference type="EMBL" id="GMH26905.1"/>
    </source>
</evidence>
<name>A0AAD3TC93_NEPGR</name>
<dbReference type="InterPro" id="IPR011990">
    <property type="entry name" value="TPR-like_helical_dom_sf"/>
</dbReference>
<comment type="similarity">
    <text evidence="1">Belongs to the PPR family. P subfamily.</text>
</comment>
<feature type="repeat" description="PPR" evidence="3">
    <location>
        <begin position="198"/>
        <end position="232"/>
    </location>
</feature>
<dbReference type="PANTHER" id="PTHR47936:SF5">
    <property type="entry name" value="PENTACOTRIPEPTIDE-REPEAT REGION OF PRORP DOMAIN-CONTAINING PROTEIN"/>
    <property type="match status" value="1"/>
</dbReference>
<dbReference type="GO" id="GO:0010019">
    <property type="term" value="P:chloroplast-nucleus signaling pathway"/>
    <property type="evidence" value="ECO:0007669"/>
    <property type="project" value="TreeGrafter"/>
</dbReference>
<accession>A0AAD3TC93</accession>
<reference evidence="4" key="1">
    <citation type="submission" date="2023-05" db="EMBL/GenBank/DDBJ databases">
        <title>Nepenthes gracilis genome sequencing.</title>
        <authorList>
            <person name="Fukushima K."/>
        </authorList>
    </citation>
    <scope>NUCLEOTIDE SEQUENCE</scope>
    <source>
        <strain evidence="4">SING2019-196</strain>
    </source>
</reference>